<sequence>MFLSGLSDSVRDLLVPLDLPPDLDSMIALAIRTDTRLQERRREKARKAPPPARSPLRPGFRTHNSSTTVKPASGNTEEEPMQLGRARLSPEEKAAAPPERLCFYCGKQGHFLGACPLKDGAHQ</sequence>
<feature type="compositionally biased region" description="Polar residues" evidence="2">
    <location>
        <begin position="62"/>
        <end position="75"/>
    </location>
</feature>
<proteinExistence type="predicted"/>
<dbReference type="AlphaFoldDB" id="A0AAN8GIH3"/>
<dbReference type="SUPFAM" id="SSF57756">
    <property type="entry name" value="Retrovirus zinc finger-like domains"/>
    <property type="match status" value="1"/>
</dbReference>
<evidence type="ECO:0000256" key="2">
    <source>
        <dbReference type="SAM" id="MobiDB-lite"/>
    </source>
</evidence>
<accession>A0AAN8GIH3</accession>
<evidence type="ECO:0000313" key="5">
    <source>
        <dbReference type="Proteomes" id="UP001335648"/>
    </source>
</evidence>
<keyword evidence="5" id="KW-1185">Reference proteome</keyword>
<dbReference type="GO" id="GO:0008270">
    <property type="term" value="F:zinc ion binding"/>
    <property type="evidence" value="ECO:0007669"/>
    <property type="project" value="UniProtKB-KW"/>
</dbReference>
<comment type="caution">
    <text evidence="4">The sequence shown here is derived from an EMBL/GenBank/DDBJ whole genome shotgun (WGS) entry which is preliminary data.</text>
</comment>
<dbReference type="PANTHER" id="PTHR15503:SF36">
    <property type="entry name" value="RETROTRANSPOSON GAG-LIKE PROTEIN 5"/>
    <property type="match status" value="1"/>
</dbReference>
<feature type="domain" description="CCHC-type" evidence="3">
    <location>
        <begin position="102"/>
        <end position="116"/>
    </location>
</feature>
<dbReference type="InterPro" id="IPR001878">
    <property type="entry name" value="Znf_CCHC"/>
</dbReference>
<reference evidence="4 5" key="1">
    <citation type="journal article" date="2023" name="Mol. Biol. Evol.">
        <title>Genomics of Secondarily Temperate Adaptation in the Only Non-Antarctic Icefish.</title>
        <authorList>
            <person name="Rivera-Colon A.G."/>
            <person name="Rayamajhi N."/>
            <person name="Minhas B.F."/>
            <person name="Madrigal G."/>
            <person name="Bilyk K.T."/>
            <person name="Yoon V."/>
            <person name="Hune M."/>
            <person name="Gregory S."/>
            <person name="Cheng C.H.C."/>
            <person name="Catchen J.M."/>
        </authorList>
    </citation>
    <scope>NUCLEOTIDE SEQUENCE [LARGE SCALE GENOMIC DNA]</scope>
    <source>
        <strain evidence="4">JC2023a</strain>
    </source>
</reference>
<dbReference type="InterPro" id="IPR032567">
    <property type="entry name" value="RTL1-rel"/>
</dbReference>
<dbReference type="InterPro" id="IPR036875">
    <property type="entry name" value="Znf_CCHC_sf"/>
</dbReference>
<dbReference type="Proteomes" id="UP001335648">
    <property type="component" value="Unassembled WGS sequence"/>
</dbReference>
<dbReference type="PROSITE" id="PS50158">
    <property type="entry name" value="ZF_CCHC"/>
    <property type="match status" value="1"/>
</dbReference>
<keyword evidence="1" id="KW-0863">Zinc-finger</keyword>
<evidence type="ECO:0000313" key="4">
    <source>
        <dbReference type="EMBL" id="KAK5879278.1"/>
    </source>
</evidence>
<keyword evidence="1" id="KW-0479">Metal-binding</keyword>
<dbReference type="EMBL" id="JAULUE010002065">
    <property type="protein sequence ID" value="KAK5879278.1"/>
    <property type="molecule type" value="Genomic_DNA"/>
</dbReference>
<evidence type="ECO:0000259" key="3">
    <source>
        <dbReference type="PROSITE" id="PS50158"/>
    </source>
</evidence>
<feature type="region of interest" description="Disordered" evidence="2">
    <location>
        <begin position="37"/>
        <end position="92"/>
    </location>
</feature>
<keyword evidence="1" id="KW-0862">Zinc</keyword>
<name>A0AAN8GIH3_9TELE</name>
<evidence type="ECO:0000256" key="1">
    <source>
        <dbReference type="PROSITE-ProRule" id="PRU00047"/>
    </source>
</evidence>
<gene>
    <name evidence="4" type="ORF">CesoFtcFv8_024597</name>
</gene>
<protein>
    <recommendedName>
        <fullName evidence="3">CCHC-type domain-containing protein</fullName>
    </recommendedName>
</protein>
<dbReference type="PANTHER" id="PTHR15503">
    <property type="entry name" value="LDOC1 RELATED"/>
    <property type="match status" value="1"/>
</dbReference>
<dbReference type="GO" id="GO:0003676">
    <property type="term" value="F:nucleic acid binding"/>
    <property type="evidence" value="ECO:0007669"/>
    <property type="project" value="InterPro"/>
</dbReference>
<organism evidence="4 5">
    <name type="scientific">Champsocephalus esox</name>
    <name type="common">pike icefish</name>
    <dbReference type="NCBI Taxonomy" id="159716"/>
    <lineage>
        <taxon>Eukaryota</taxon>
        <taxon>Metazoa</taxon>
        <taxon>Chordata</taxon>
        <taxon>Craniata</taxon>
        <taxon>Vertebrata</taxon>
        <taxon>Euteleostomi</taxon>
        <taxon>Actinopterygii</taxon>
        <taxon>Neopterygii</taxon>
        <taxon>Teleostei</taxon>
        <taxon>Neoteleostei</taxon>
        <taxon>Acanthomorphata</taxon>
        <taxon>Eupercaria</taxon>
        <taxon>Perciformes</taxon>
        <taxon>Notothenioidei</taxon>
        <taxon>Channichthyidae</taxon>
        <taxon>Champsocephalus</taxon>
    </lineage>
</organism>